<comment type="similarity">
    <text evidence="8">Belongs to the glutamate--cysteine ligase type 1 family.</text>
</comment>
<gene>
    <name evidence="11" type="ORF">ACFSUE_17885</name>
</gene>
<accession>A0ABW5S8N8</accession>
<comment type="pathway">
    <text evidence="1 9">Sulfur metabolism; glutathione biosynthesis; glutathione from L-cysteine and L-glutamate: step 1/2.</text>
</comment>
<proteinExistence type="inferred from homology"/>
<dbReference type="Pfam" id="PF04262">
    <property type="entry name" value="Glu_cys_ligase"/>
    <property type="match status" value="1"/>
</dbReference>
<evidence type="ECO:0000256" key="2">
    <source>
        <dbReference type="ARBA" id="ARBA00012220"/>
    </source>
</evidence>
<comment type="caution">
    <text evidence="11">The sequence shown here is derived from an EMBL/GenBank/DDBJ whole genome shotgun (WGS) entry which is preliminary data.</text>
</comment>
<evidence type="ECO:0000256" key="1">
    <source>
        <dbReference type="ARBA" id="ARBA00005006"/>
    </source>
</evidence>
<keyword evidence="5" id="KW-0547">Nucleotide-binding</keyword>
<sequence length="397" mass="45368">MRMKKPFAIAQFTACGKFGLERENLRIDKSGSLALTPHPHVFGSKLTNSEITTDFSESQIELVTPVASSIKEMLAHEERLTKTVYAGIGDELLWPLSAPPSQLPPEEQIPIADFGLEGRDKTDYRIYLSKKYGRKKQLYCGIHFNFSFPEDLFANSSVRSRFYLNLVATALRYRYFLVHLLAASPEQIGSVCYCSVRLSARGYKNIDPVYPDYSSPEAYIQSLRSAVEKGLIESPRELYQFVRIKGEGFEDLTRRPDASRVELRIADLNPLYQSAINPNDLYLMHLYLLWCAHHEHAAFTRADQKDTEALSNEAALVHVSNQFVSKMNAMFHALRTFINEHSLLPVYDEALRDAEARWHDEQLSYATRVRSEYASNPSAAMNWARNMKDMYLNPSRS</sequence>
<reference evidence="12" key="1">
    <citation type="journal article" date="2019" name="Int. J. Syst. Evol. Microbiol.">
        <title>The Global Catalogue of Microorganisms (GCM) 10K type strain sequencing project: providing services to taxonomists for standard genome sequencing and annotation.</title>
        <authorList>
            <consortium name="The Broad Institute Genomics Platform"/>
            <consortium name="The Broad Institute Genome Sequencing Center for Infectious Disease"/>
            <person name="Wu L."/>
            <person name="Ma J."/>
        </authorList>
    </citation>
    <scope>NUCLEOTIDE SEQUENCE [LARGE SCALE GENOMIC DNA]</scope>
    <source>
        <strain evidence="12">TISTR 2466</strain>
    </source>
</reference>
<dbReference type="PANTHER" id="PTHR38761">
    <property type="entry name" value="GLUTAMATE--CYSTEINE LIGASE"/>
    <property type="match status" value="1"/>
</dbReference>
<evidence type="ECO:0000256" key="5">
    <source>
        <dbReference type="ARBA" id="ARBA00022741"/>
    </source>
</evidence>
<name>A0ABW5S8N8_9BACL</name>
<evidence type="ECO:0000259" key="10">
    <source>
        <dbReference type="Pfam" id="PF04262"/>
    </source>
</evidence>
<evidence type="ECO:0000313" key="12">
    <source>
        <dbReference type="Proteomes" id="UP001597399"/>
    </source>
</evidence>
<keyword evidence="6" id="KW-0067">ATP-binding</keyword>
<dbReference type="Proteomes" id="UP001597399">
    <property type="component" value="Unassembled WGS sequence"/>
</dbReference>
<keyword evidence="3 8" id="KW-0436">Ligase</keyword>
<dbReference type="EMBL" id="JBHUMQ010000049">
    <property type="protein sequence ID" value="MFD2695474.1"/>
    <property type="molecule type" value="Genomic_DNA"/>
</dbReference>
<evidence type="ECO:0000313" key="11">
    <source>
        <dbReference type="EMBL" id="MFD2695474.1"/>
    </source>
</evidence>
<feature type="domain" description="Glutamate--cysteine ligase" evidence="10">
    <location>
        <begin position="16"/>
        <end position="187"/>
    </location>
</feature>
<evidence type="ECO:0000256" key="3">
    <source>
        <dbReference type="ARBA" id="ARBA00022598"/>
    </source>
</evidence>
<evidence type="ECO:0000256" key="9">
    <source>
        <dbReference type="RuleBase" id="RU004391"/>
    </source>
</evidence>
<dbReference type="PANTHER" id="PTHR38761:SF1">
    <property type="entry name" value="GLUTAMATE--CYSTEINE LIGASE"/>
    <property type="match status" value="1"/>
</dbReference>
<evidence type="ECO:0000256" key="7">
    <source>
        <dbReference type="ARBA" id="ARBA00048819"/>
    </source>
</evidence>
<keyword evidence="12" id="KW-1185">Reference proteome</keyword>
<dbReference type="Gene3D" id="3.30.590.20">
    <property type="match status" value="1"/>
</dbReference>
<protein>
    <recommendedName>
        <fullName evidence="2 9">Glutamate--cysteine ligase</fullName>
        <ecNumber evidence="2 9">6.3.2.2</ecNumber>
    </recommendedName>
</protein>
<dbReference type="RefSeq" id="WP_253060676.1">
    <property type="nucleotide sequence ID" value="NZ_JAMXWM010000006.1"/>
</dbReference>
<comment type="catalytic activity">
    <reaction evidence="7 9">
        <text>L-cysteine + L-glutamate + ATP = gamma-L-glutamyl-L-cysteine + ADP + phosphate + H(+)</text>
        <dbReference type="Rhea" id="RHEA:13285"/>
        <dbReference type="ChEBI" id="CHEBI:15378"/>
        <dbReference type="ChEBI" id="CHEBI:29985"/>
        <dbReference type="ChEBI" id="CHEBI:30616"/>
        <dbReference type="ChEBI" id="CHEBI:35235"/>
        <dbReference type="ChEBI" id="CHEBI:43474"/>
        <dbReference type="ChEBI" id="CHEBI:58173"/>
        <dbReference type="ChEBI" id="CHEBI:456216"/>
        <dbReference type="EC" id="6.3.2.2"/>
    </reaction>
</comment>
<evidence type="ECO:0000256" key="8">
    <source>
        <dbReference type="RuleBase" id="RU003544"/>
    </source>
</evidence>
<dbReference type="InterPro" id="IPR014746">
    <property type="entry name" value="Gln_synth/guanido_kin_cat_dom"/>
</dbReference>
<evidence type="ECO:0000256" key="6">
    <source>
        <dbReference type="ARBA" id="ARBA00022840"/>
    </source>
</evidence>
<keyword evidence="4 8" id="KW-0317">Glutathione biosynthesis</keyword>
<dbReference type="EC" id="6.3.2.2" evidence="2 9"/>
<dbReference type="SUPFAM" id="SSF55931">
    <property type="entry name" value="Glutamine synthetase/guanido kinase"/>
    <property type="match status" value="1"/>
</dbReference>
<dbReference type="InterPro" id="IPR007370">
    <property type="entry name" value="Glu_cys_ligase"/>
</dbReference>
<organism evidence="11 12">
    <name type="scientific">Sporolactobacillus shoreicorticis</name>
    <dbReference type="NCBI Taxonomy" id="1923877"/>
    <lineage>
        <taxon>Bacteria</taxon>
        <taxon>Bacillati</taxon>
        <taxon>Bacillota</taxon>
        <taxon>Bacilli</taxon>
        <taxon>Bacillales</taxon>
        <taxon>Sporolactobacillaceae</taxon>
        <taxon>Sporolactobacillus</taxon>
    </lineage>
</organism>
<evidence type="ECO:0000256" key="4">
    <source>
        <dbReference type="ARBA" id="ARBA00022684"/>
    </source>
</evidence>
<dbReference type="InterPro" id="IPR006334">
    <property type="entry name" value="Glut_cys_ligase"/>
</dbReference>